<gene>
    <name evidence="1" type="ORF">BISA_1877</name>
</gene>
<comment type="caution">
    <text evidence="1">The sequence shown here is derived from an EMBL/GenBank/DDBJ whole genome shotgun (WGS) entry which is preliminary data.</text>
</comment>
<name>A0A087D6X7_9BIFI</name>
<dbReference type="RefSeq" id="WP_051917534.1">
    <property type="nucleotide sequence ID" value="NZ_JDUT01000006.1"/>
</dbReference>
<reference evidence="1 2" key="1">
    <citation type="submission" date="2014-03" db="EMBL/GenBank/DDBJ databases">
        <title>Genomics of Bifidobacteria.</title>
        <authorList>
            <person name="Ventura M."/>
            <person name="Milani C."/>
            <person name="Lugli G.A."/>
        </authorList>
    </citation>
    <scope>NUCLEOTIDE SEQUENCE [LARGE SCALE GENOMIC DNA]</scope>
    <source>
        <strain evidence="1 2">DSM 23967</strain>
    </source>
</reference>
<dbReference type="Proteomes" id="UP000029066">
    <property type="component" value="Unassembled WGS sequence"/>
</dbReference>
<sequence length="456" mass="51120">MTDMTRGKGGLGVDDYLRPFMEDHVDEETGEILPASPSAPVPSPSANWSQGLDAASATAVDLTGLLSAAYRAHHGKDPSASMVKAFDTIVRNVTDEPPREPEYGPGLWSSMPQRSWESMALARPLDWTGAPTRIEIDLMMMHTIRYGEWLCREFPDWEQTLPSCWPEHDAIVQEVFALKCYADVVAGEPTGGLYAPSLMQNIRSSLSRVKEYLGVEHAERMDHAHHMSSSEAAQRRRKREREYVKWFARKDGWHEEPPFTGQFHADHDFVSSTMLAYGVPPRDSAQDDSPVPDRLRAALGESEHALEGYLRRRDEIASMPDGEARESSALSLSNDSADSLGRLSRVWNDYRQAELKARERLERAVAAGDRRLADASRPIADTQADGIRRLREQASQLMRHAGDPNWDGDSYRPAPVERELSMARDLERLSQDDSLDSLERLARLIPEIRGFIGGEA</sequence>
<dbReference type="OrthoDB" id="3535759at2"/>
<accession>A0A087D6X7</accession>
<evidence type="ECO:0000313" key="2">
    <source>
        <dbReference type="Proteomes" id="UP000029066"/>
    </source>
</evidence>
<evidence type="ECO:0000313" key="1">
    <source>
        <dbReference type="EMBL" id="KFI91277.1"/>
    </source>
</evidence>
<dbReference type="STRING" id="1437607.BISA_1877"/>
<protein>
    <submittedName>
        <fullName evidence="1">Uncharacterized protein</fullName>
    </submittedName>
</protein>
<proteinExistence type="predicted"/>
<dbReference type="EMBL" id="JGZN01000016">
    <property type="protein sequence ID" value="KFI91277.1"/>
    <property type="molecule type" value="Genomic_DNA"/>
</dbReference>
<dbReference type="AlphaFoldDB" id="A0A087D6X7"/>
<organism evidence="1 2">
    <name type="scientific">Bifidobacterium saguini DSM 23967</name>
    <dbReference type="NCBI Taxonomy" id="1437607"/>
    <lineage>
        <taxon>Bacteria</taxon>
        <taxon>Bacillati</taxon>
        <taxon>Actinomycetota</taxon>
        <taxon>Actinomycetes</taxon>
        <taxon>Bifidobacteriales</taxon>
        <taxon>Bifidobacteriaceae</taxon>
        <taxon>Bifidobacterium</taxon>
    </lineage>
</organism>